<dbReference type="GO" id="GO:0005886">
    <property type="term" value="C:plasma membrane"/>
    <property type="evidence" value="ECO:0007669"/>
    <property type="project" value="TreeGrafter"/>
</dbReference>
<comment type="subcellular location">
    <subcellularLocation>
        <location evidence="1">Membrane</location>
        <topology evidence="1">Multi-pass membrane protein</topology>
    </subcellularLocation>
</comment>
<dbReference type="AlphaFoldDB" id="A0A7W4QES5"/>
<evidence type="ECO:0000256" key="2">
    <source>
        <dbReference type="ARBA" id="ARBA00009399"/>
    </source>
</evidence>
<feature type="transmembrane region" description="Helical" evidence="6">
    <location>
        <begin position="73"/>
        <end position="95"/>
    </location>
</feature>
<gene>
    <name evidence="8" type="ORF">BACVE_001981</name>
</gene>
<keyword evidence="3 6" id="KW-0812">Transmembrane</keyword>
<protein>
    <recommendedName>
        <fullName evidence="7">GtrA/DPMS transmembrane domain-containing protein</fullName>
    </recommendedName>
</protein>
<evidence type="ECO:0000256" key="1">
    <source>
        <dbReference type="ARBA" id="ARBA00004141"/>
    </source>
</evidence>
<dbReference type="PANTHER" id="PTHR38459">
    <property type="entry name" value="PROPHAGE BACTOPRENOL-LINKED GLUCOSE TRANSLOCASE HOMOLOG"/>
    <property type="match status" value="1"/>
</dbReference>
<dbReference type="InterPro" id="IPR007267">
    <property type="entry name" value="GtrA_DPMS_TM"/>
</dbReference>
<comment type="similarity">
    <text evidence="2">Belongs to the GtrA family.</text>
</comment>
<dbReference type="Pfam" id="PF04138">
    <property type="entry name" value="GtrA_DPMS_TM"/>
    <property type="match status" value="1"/>
</dbReference>
<accession>A0A7W4QES5</accession>
<evidence type="ECO:0000313" key="8">
    <source>
        <dbReference type="EMBL" id="QOY26970.1"/>
    </source>
</evidence>
<feature type="transmembrane region" description="Helical" evidence="6">
    <location>
        <begin position="7"/>
        <end position="27"/>
    </location>
</feature>
<dbReference type="InterPro" id="IPR051401">
    <property type="entry name" value="GtrA_CellWall_Glycosyl"/>
</dbReference>
<feature type="domain" description="GtrA/DPMS transmembrane" evidence="7">
    <location>
        <begin position="9"/>
        <end position="126"/>
    </location>
</feature>
<evidence type="ECO:0000256" key="6">
    <source>
        <dbReference type="SAM" id="Phobius"/>
    </source>
</evidence>
<dbReference type="EMBL" id="CP063687">
    <property type="protein sequence ID" value="QOY26970.1"/>
    <property type="molecule type" value="Genomic_DNA"/>
</dbReference>
<dbReference type="GO" id="GO:0000271">
    <property type="term" value="P:polysaccharide biosynthetic process"/>
    <property type="evidence" value="ECO:0007669"/>
    <property type="project" value="InterPro"/>
</dbReference>
<evidence type="ECO:0000313" key="9">
    <source>
        <dbReference type="Proteomes" id="UP000587477"/>
    </source>
</evidence>
<evidence type="ECO:0000256" key="5">
    <source>
        <dbReference type="ARBA" id="ARBA00023136"/>
    </source>
</evidence>
<sequence>MRYREIMMYIIMGIFTTIVNIVSFYFLTSAFEMDYKAATVAAWVLSVLFAYVTNKLYVFQQKTAGMRSLMKELTAFFSVRVLSLAIDLAMMILLVSQFHMNETLAKIADNVIIVVVNYAASKWIVFRKAKEEGVS</sequence>
<keyword evidence="5 6" id="KW-0472">Membrane</keyword>
<name>A0A7W4QES5_BACVE</name>
<evidence type="ECO:0000256" key="4">
    <source>
        <dbReference type="ARBA" id="ARBA00022989"/>
    </source>
</evidence>
<feature type="transmembrane region" description="Helical" evidence="6">
    <location>
        <begin position="33"/>
        <end position="52"/>
    </location>
</feature>
<evidence type="ECO:0000256" key="3">
    <source>
        <dbReference type="ARBA" id="ARBA00022692"/>
    </source>
</evidence>
<dbReference type="Proteomes" id="UP000587477">
    <property type="component" value="Chromosome"/>
</dbReference>
<reference evidence="9" key="1">
    <citation type="submission" date="2020-10" db="EMBL/GenBank/DDBJ databases">
        <title>Complete genome sequence of Bacillus velezensis NST6.</title>
        <authorList>
            <person name="Choi J."/>
        </authorList>
    </citation>
    <scope>NUCLEOTIDE SEQUENCE [LARGE SCALE GENOMIC DNA]</scope>
    <source>
        <strain evidence="9">NST6</strain>
    </source>
</reference>
<dbReference type="PANTHER" id="PTHR38459:SF5">
    <property type="entry name" value="CELL WALL TEICHOIC ACID GLYCOSYLATION PROTEIN GTCA"/>
    <property type="match status" value="1"/>
</dbReference>
<organism evidence="8 9">
    <name type="scientific">Bacillus velezensis</name>
    <dbReference type="NCBI Taxonomy" id="492670"/>
    <lineage>
        <taxon>Bacteria</taxon>
        <taxon>Bacillati</taxon>
        <taxon>Bacillota</taxon>
        <taxon>Bacilli</taxon>
        <taxon>Bacillales</taxon>
        <taxon>Bacillaceae</taxon>
        <taxon>Bacillus</taxon>
        <taxon>Bacillus amyloliquefaciens group</taxon>
    </lineage>
</organism>
<evidence type="ECO:0000259" key="7">
    <source>
        <dbReference type="Pfam" id="PF04138"/>
    </source>
</evidence>
<proteinExistence type="inferred from homology"/>
<keyword evidence="4 6" id="KW-1133">Transmembrane helix</keyword>